<feature type="region of interest" description="Disordered" evidence="1">
    <location>
        <begin position="200"/>
        <end position="221"/>
    </location>
</feature>
<dbReference type="RefSeq" id="YP_009791889.1">
    <property type="nucleotide sequence ID" value="NC_047846.1"/>
</dbReference>
<evidence type="ECO:0000256" key="1">
    <source>
        <dbReference type="SAM" id="MobiDB-lite"/>
    </source>
</evidence>
<protein>
    <submittedName>
        <fullName evidence="2">Uncharacterized protein</fullName>
    </submittedName>
</protein>
<reference evidence="3" key="1">
    <citation type="submission" date="2017-06" db="EMBL/GenBank/DDBJ databases">
        <authorList>
            <person name="Spollen W.G."/>
            <person name="Givan S.A."/>
            <person name="Brown P.B."/>
            <person name="Attai H."/>
        </authorList>
    </citation>
    <scope>NUCLEOTIDE SEQUENCE [LARGE SCALE GENOMIC DNA]</scope>
</reference>
<organism evidence="2 3">
    <name type="scientific">Agrobacterium phage Atu_ph03</name>
    <dbReference type="NCBI Taxonomy" id="2024262"/>
    <lineage>
        <taxon>Viruses</taxon>
        <taxon>Duplodnaviria</taxon>
        <taxon>Heunggongvirae</taxon>
        <taxon>Uroviricota</taxon>
        <taxon>Caudoviricetes</taxon>
        <taxon>Autographivirales</taxon>
        <taxon>Dunnvirinae</taxon>
        <taxon>Atuphduovirus</taxon>
        <taxon>Atuphduovirus atuph03</taxon>
    </lineage>
</organism>
<dbReference type="EMBL" id="MF403006">
    <property type="protein sequence ID" value="AUZ94796.1"/>
    <property type="molecule type" value="Genomic_DNA"/>
</dbReference>
<accession>A0A2L0UZ32</accession>
<proteinExistence type="predicted"/>
<evidence type="ECO:0000313" key="3">
    <source>
        <dbReference type="Proteomes" id="UP000221761"/>
    </source>
</evidence>
<dbReference type="KEGG" id="vg:54982078"/>
<sequence>MNAHGKTATATNKATPTIKLVTSVKDISKRTDIVVGTLKNAQHEVHVLAVSVLIHVAKHGNIDVLTGFLDKLKENAQAMRNNSLAMWFEKYGAVYYETDKDKGKGWKIDAEKRKPFLDATKDLKAQRAMLDAASNNPFWLLKGQEGVAYTGMDTAKAIASLISQLERDQKKAKEAGLTVDHSALIIDLKRVRAARALGQNETPVHAPGSGDPLDVPVPQYA</sequence>
<name>A0A2L0UZ32_9CAUD</name>
<dbReference type="Proteomes" id="UP000221761">
    <property type="component" value="Segment"/>
</dbReference>
<evidence type="ECO:0000313" key="2">
    <source>
        <dbReference type="EMBL" id="AUZ94796.1"/>
    </source>
</evidence>
<dbReference type="GeneID" id="54982078"/>